<dbReference type="AlphaFoldDB" id="A0A4D9D9Y7"/>
<accession>A0A4D9D9Y7</accession>
<organism evidence="2 3">
    <name type="scientific">Nannochloropsis salina CCMP1776</name>
    <dbReference type="NCBI Taxonomy" id="1027361"/>
    <lineage>
        <taxon>Eukaryota</taxon>
        <taxon>Sar</taxon>
        <taxon>Stramenopiles</taxon>
        <taxon>Ochrophyta</taxon>
        <taxon>Eustigmatophyceae</taxon>
        <taxon>Eustigmatales</taxon>
        <taxon>Monodopsidaceae</taxon>
        <taxon>Microchloropsis</taxon>
        <taxon>Microchloropsis salina</taxon>
    </lineage>
</organism>
<evidence type="ECO:0000313" key="2">
    <source>
        <dbReference type="EMBL" id="TFJ87217.1"/>
    </source>
</evidence>
<dbReference type="Proteomes" id="UP000355283">
    <property type="component" value="Unassembled WGS sequence"/>
</dbReference>
<proteinExistence type="predicted"/>
<feature type="region of interest" description="Disordered" evidence="1">
    <location>
        <begin position="28"/>
        <end position="90"/>
    </location>
</feature>
<dbReference type="EMBL" id="SDOX01000006">
    <property type="protein sequence ID" value="TFJ87217.1"/>
    <property type="molecule type" value="Genomic_DNA"/>
</dbReference>
<feature type="region of interest" description="Disordered" evidence="1">
    <location>
        <begin position="256"/>
        <end position="279"/>
    </location>
</feature>
<feature type="compositionally biased region" description="Basic and acidic residues" evidence="1">
    <location>
        <begin position="40"/>
        <end position="55"/>
    </location>
</feature>
<sequence length="441" mass="48908">MDGTDEDDLDDDGLLTLDVIATAVDEHRRRNSSGYAATLDDAHRGGKEKGNETQDRPWILQGGDGAPNDMYSGAKSGRGNGNYSGSDDGASLKDDYEGSYEVVPLLDLERLKWTNEGGIWVPCRTLLQMEAALENLGDHELEEGEVWVRYFPTRNTDHKQHMRKKREDLMPFNYQEDGGAARWSSHFKNLGPRASVARKKRRLTVKKTSAYTHKNWSIAMDFAEKTLEASLAAQREKSEHMERERRLAATLEVISSDDGEGEPSGAMAGSEWVPEGGSATKSLASDLEKNETVHGRRMGRGNVTLRVGDRIEYKLRTSPAGQFNSAVITGVEPRKTCPLELNVMDVLDLDVLVKKTAKYLPKKGVWRSVPETQRKLMPLGQHHLPHGGQADAQLSELLGPSEGGLLKALVKKESQSLRDEAKRFLTKQEDEEGEGRGLISV</sequence>
<feature type="compositionally biased region" description="Basic and acidic residues" evidence="1">
    <location>
        <begin position="414"/>
        <end position="428"/>
    </location>
</feature>
<keyword evidence="3" id="KW-1185">Reference proteome</keyword>
<name>A0A4D9D9Y7_9STRA</name>
<protein>
    <submittedName>
        <fullName evidence="2">Uncharacterized protein</fullName>
    </submittedName>
</protein>
<comment type="caution">
    <text evidence="2">The sequence shown here is derived from an EMBL/GenBank/DDBJ whole genome shotgun (WGS) entry which is preliminary data.</text>
</comment>
<evidence type="ECO:0000313" key="3">
    <source>
        <dbReference type="Proteomes" id="UP000355283"/>
    </source>
</evidence>
<feature type="region of interest" description="Disordered" evidence="1">
    <location>
        <begin position="414"/>
        <end position="441"/>
    </location>
</feature>
<reference evidence="2 3" key="1">
    <citation type="submission" date="2019-01" db="EMBL/GenBank/DDBJ databases">
        <title>Nuclear Genome Assembly of the Microalgal Biofuel strain Nannochloropsis salina CCMP1776.</title>
        <authorList>
            <person name="Hovde B."/>
        </authorList>
    </citation>
    <scope>NUCLEOTIDE SEQUENCE [LARGE SCALE GENOMIC DNA]</scope>
    <source>
        <strain evidence="2 3">CCMP1776</strain>
    </source>
</reference>
<evidence type="ECO:0000256" key="1">
    <source>
        <dbReference type="SAM" id="MobiDB-lite"/>
    </source>
</evidence>
<dbReference type="OrthoDB" id="10292742at2759"/>
<gene>
    <name evidence="2" type="ORF">NSK_001549</name>
</gene>